<dbReference type="GO" id="GO:0030170">
    <property type="term" value="F:pyridoxal phosphate binding"/>
    <property type="evidence" value="ECO:0007669"/>
    <property type="project" value="InterPro"/>
</dbReference>
<dbReference type="Gene3D" id="3.40.640.10">
    <property type="entry name" value="Type I PLP-dependent aspartate aminotransferase-like (Major domain)"/>
    <property type="match status" value="1"/>
</dbReference>
<dbReference type="PANTHER" id="PTHR43795">
    <property type="entry name" value="BIFUNCTIONAL ASPARTATE AMINOTRANSFERASE AND GLUTAMATE/ASPARTATE-PREPHENATE AMINOTRANSFERASE-RELATED"/>
    <property type="match status" value="1"/>
</dbReference>
<dbReference type="Proteomes" id="UP000184063">
    <property type="component" value="Unassembled WGS sequence"/>
</dbReference>
<dbReference type="InterPro" id="IPR004839">
    <property type="entry name" value="Aminotransferase_I/II_large"/>
</dbReference>
<gene>
    <name evidence="3" type="ORF">ASPFODRAFT_191057</name>
</gene>
<dbReference type="CDD" id="cd00609">
    <property type="entry name" value="AAT_like"/>
    <property type="match status" value="1"/>
</dbReference>
<dbReference type="GO" id="GO:0006520">
    <property type="term" value="P:amino acid metabolic process"/>
    <property type="evidence" value="ECO:0007669"/>
    <property type="project" value="TreeGrafter"/>
</dbReference>
<dbReference type="InterPro" id="IPR015422">
    <property type="entry name" value="PyrdxlP-dep_Trfase_small"/>
</dbReference>
<dbReference type="SUPFAM" id="SSF53383">
    <property type="entry name" value="PLP-dependent transferases"/>
    <property type="match status" value="1"/>
</dbReference>
<dbReference type="InterPro" id="IPR050478">
    <property type="entry name" value="Ethylene_sulfur-biosynth"/>
</dbReference>
<name>A0A1M3TEG5_ASPLC</name>
<keyword evidence="1" id="KW-0663">Pyridoxal phosphate</keyword>
<organism evidence="3 4">
    <name type="scientific">Aspergillus luchuensis (strain CBS 106.47)</name>
    <dbReference type="NCBI Taxonomy" id="1137211"/>
    <lineage>
        <taxon>Eukaryota</taxon>
        <taxon>Fungi</taxon>
        <taxon>Dikarya</taxon>
        <taxon>Ascomycota</taxon>
        <taxon>Pezizomycotina</taxon>
        <taxon>Eurotiomycetes</taxon>
        <taxon>Eurotiomycetidae</taxon>
        <taxon>Eurotiales</taxon>
        <taxon>Aspergillaceae</taxon>
        <taxon>Aspergillus</taxon>
        <taxon>Aspergillus subgen. Circumdati</taxon>
    </lineage>
</organism>
<dbReference type="InterPro" id="IPR015421">
    <property type="entry name" value="PyrdxlP-dep_Trfase_major"/>
</dbReference>
<evidence type="ECO:0000313" key="3">
    <source>
        <dbReference type="EMBL" id="OJZ85139.1"/>
    </source>
</evidence>
<reference evidence="4" key="1">
    <citation type="journal article" date="2017" name="Genome Biol.">
        <title>Comparative genomics reveals high biological diversity and specific adaptations in the industrially and medically important fungal genus Aspergillus.</title>
        <authorList>
            <person name="de Vries R.P."/>
            <person name="Riley R."/>
            <person name="Wiebenga A."/>
            <person name="Aguilar-Osorio G."/>
            <person name="Amillis S."/>
            <person name="Uchima C.A."/>
            <person name="Anderluh G."/>
            <person name="Asadollahi M."/>
            <person name="Askin M."/>
            <person name="Barry K."/>
            <person name="Battaglia E."/>
            <person name="Bayram O."/>
            <person name="Benocci T."/>
            <person name="Braus-Stromeyer S.A."/>
            <person name="Caldana C."/>
            <person name="Canovas D."/>
            <person name="Cerqueira G.C."/>
            <person name="Chen F."/>
            <person name="Chen W."/>
            <person name="Choi C."/>
            <person name="Clum A."/>
            <person name="Dos Santos R.A."/>
            <person name="Damasio A.R."/>
            <person name="Diallinas G."/>
            <person name="Emri T."/>
            <person name="Fekete E."/>
            <person name="Flipphi M."/>
            <person name="Freyberg S."/>
            <person name="Gallo A."/>
            <person name="Gournas C."/>
            <person name="Habgood R."/>
            <person name="Hainaut M."/>
            <person name="Harispe M.L."/>
            <person name="Henrissat B."/>
            <person name="Hilden K.S."/>
            <person name="Hope R."/>
            <person name="Hossain A."/>
            <person name="Karabika E."/>
            <person name="Karaffa L."/>
            <person name="Karanyi Z."/>
            <person name="Krasevec N."/>
            <person name="Kuo A."/>
            <person name="Kusch H."/>
            <person name="LaButti K."/>
            <person name="Lagendijk E.L."/>
            <person name="Lapidus A."/>
            <person name="Levasseur A."/>
            <person name="Lindquist E."/>
            <person name="Lipzen A."/>
            <person name="Logrieco A.F."/>
            <person name="MacCabe A."/>
            <person name="Maekelae M.R."/>
            <person name="Malavazi I."/>
            <person name="Melin P."/>
            <person name="Meyer V."/>
            <person name="Mielnichuk N."/>
            <person name="Miskei M."/>
            <person name="Molnar A.P."/>
            <person name="Mule G."/>
            <person name="Ngan C.Y."/>
            <person name="Orejas M."/>
            <person name="Orosz E."/>
            <person name="Ouedraogo J.P."/>
            <person name="Overkamp K.M."/>
            <person name="Park H.-S."/>
            <person name="Perrone G."/>
            <person name="Piumi F."/>
            <person name="Punt P.J."/>
            <person name="Ram A.F."/>
            <person name="Ramon A."/>
            <person name="Rauscher S."/>
            <person name="Record E."/>
            <person name="Riano-Pachon D.M."/>
            <person name="Robert V."/>
            <person name="Roehrig J."/>
            <person name="Ruller R."/>
            <person name="Salamov A."/>
            <person name="Salih N.S."/>
            <person name="Samson R.A."/>
            <person name="Sandor E."/>
            <person name="Sanguinetti M."/>
            <person name="Schuetze T."/>
            <person name="Sepcic K."/>
            <person name="Shelest E."/>
            <person name="Sherlock G."/>
            <person name="Sophianopoulou V."/>
            <person name="Squina F.M."/>
            <person name="Sun H."/>
            <person name="Susca A."/>
            <person name="Todd R.B."/>
            <person name="Tsang A."/>
            <person name="Unkles S.E."/>
            <person name="van de Wiele N."/>
            <person name="van Rossen-Uffink D."/>
            <person name="Oliveira J.V."/>
            <person name="Vesth T.C."/>
            <person name="Visser J."/>
            <person name="Yu J.-H."/>
            <person name="Zhou M."/>
            <person name="Andersen M.R."/>
            <person name="Archer D.B."/>
            <person name="Baker S.E."/>
            <person name="Benoit I."/>
            <person name="Brakhage A.A."/>
            <person name="Braus G.H."/>
            <person name="Fischer R."/>
            <person name="Frisvad J.C."/>
            <person name="Goldman G.H."/>
            <person name="Houbraken J."/>
            <person name="Oakley B."/>
            <person name="Pocsi I."/>
            <person name="Scazzocchio C."/>
            <person name="Seiboth B."/>
            <person name="vanKuyk P.A."/>
            <person name="Wortman J."/>
            <person name="Dyer P.S."/>
            <person name="Grigoriev I.V."/>
        </authorList>
    </citation>
    <scope>NUCLEOTIDE SEQUENCE [LARGE SCALE GENOMIC DNA]</scope>
    <source>
        <strain evidence="4">CBS 106.47</strain>
    </source>
</reference>
<dbReference type="OrthoDB" id="7042322at2759"/>
<dbReference type="EMBL" id="KV878243">
    <property type="protein sequence ID" value="OJZ85139.1"/>
    <property type="molecule type" value="Genomic_DNA"/>
</dbReference>
<evidence type="ECO:0000259" key="2">
    <source>
        <dbReference type="Pfam" id="PF00155"/>
    </source>
</evidence>
<dbReference type="GO" id="GO:0008483">
    <property type="term" value="F:transaminase activity"/>
    <property type="evidence" value="ECO:0007669"/>
    <property type="project" value="TreeGrafter"/>
</dbReference>
<accession>A0A1M3TEG5</accession>
<dbReference type="InterPro" id="IPR015424">
    <property type="entry name" value="PyrdxlP-dep_Trfase"/>
</dbReference>
<proteinExistence type="predicted"/>
<dbReference type="PRINTS" id="PR00753">
    <property type="entry name" value="ACCSYNTHASE"/>
</dbReference>
<dbReference type="VEuPathDB" id="FungiDB:ASPFODRAFT_191057"/>
<feature type="domain" description="Aminotransferase class I/classII large" evidence="2">
    <location>
        <begin position="49"/>
        <end position="410"/>
    </location>
</feature>
<evidence type="ECO:0000313" key="4">
    <source>
        <dbReference type="Proteomes" id="UP000184063"/>
    </source>
</evidence>
<dbReference type="Pfam" id="PF00155">
    <property type="entry name" value="Aminotran_1_2"/>
    <property type="match status" value="1"/>
</dbReference>
<dbReference type="PANTHER" id="PTHR43795:SF63">
    <property type="entry name" value="PUTATIVE (AFU_ORTHOLOGUE AFUA_4G00630)-RELATED"/>
    <property type="match status" value="1"/>
</dbReference>
<dbReference type="Gene3D" id="3.90.1150.10">
    <property type="entry name" value="Aspartate Aminotransferase, domain 1"/>
    <property type="match status" value="1"/>
</dbReference>
<sequence length="418" mass="46977">MEITSARGMALAAQKPAFLDVLGDLWDAQSNPEGIVNLGLAENTLMHAEMMEFVNSNAQFDAHVLTYGDGFSGSHRLKNAICQFLNRYFNPQTALYPCDIAVTSGVSNALECCAWALADAGDYILVGRPYFNAFKTIFGTRPQIELIEVAFGTTDPFSIAAINEYERTWAEAKRKGLQVKALLLCSPHNPLGRCYSDDALKEYMKFCSRNGLHLISDEIYAQSVWENPRLPDAPTFKSILSFKIEEFMDPRMVHVVWGLSKDYGSTGLRIGCLISKYNRKLLDAVEGISLYNFPSSVADRIASSLLTDDRFLEEYTSTNRSRLAESYQFATRFLQAHNIPYVECNAAFFIWLNLGALMKSRTATDQNILARLRQEKVYIAPGTIYAAEETGWFRMVFAHPPHVLKEGLSRMIRAVRSD</sequence>
<evidence type="ECO:0000256" key="1">
    <source>
        <dbReference type="ARBA" id="ARBA00022898"/>
    </source>
</evidence>
<dbReference type="AlphaFoldDB" id="A0A1M3TEG5"/>
<protein>
    <recommendedName>
        <fullName evidence="2">Aminotransferase class I/classII large domain-containing protein</fullName>
    </recommendedName>
</protein>